<accession>X1S646</accession>
<dbReference type="AlphaFoldDB" id="X1S646"/>
<gene>
    <name evidence="1" type="ORF">S12H4_20320</name>
</gene>
<organism evidence="1">
    <name type="scientific">marine sediment metagenome</name>
    <dbReference type="NCBI Taxonomy" id="412755"/>
    <lineage>
        <taxon>unclassified sequences</taxon>
        <taxon>metagenomes</taxon>
        <taxon>ecological metagenomes</taxon>
    </lineage>
</organism>
<name>X1S646_9ZZZZ</name>
<comment type="caution">
    <text evidence="1">The sequence shown here is derived from an EMBL/GenBank/DDBJ whole genome shotgun (WGS) entry which is preliminary data.</text>
</comment>
<evidence type="ECO:0008006" key="2">
    <source>
        <dbReference type="Google" id="ProtNLM"/>
    </source>
</evidence>
<protein>
    <recommendedName>
        <fullName evidence="2">Ribbon-helix-helix protein CopG domain-containing protein</fullName>
    </recommendedName>
</protein>
<sequence length="59" mass="6982">MSIEKRMPEPELRRNCLSVRLKDREMREFADYCWAIRKSVSSTARQILVDALRERGGKV</sequence>
<dbReference type="EMBL" id="BARW01010286">
    <property type="protein sequence ID" value="GAI74581.1"/>
    <property type="molecule type" value="Genomic_DNA"/>
</dbReference>
<reference evidence="1" key="1">
    <citation type="journal article" date="2014" name="Front. Microbiol.">
        <title>High frequency of phylogenetically diverse reductive dehalogenase-homologous genes in deep subseafloor sedimentary metagenomes.</title>
        <authorList>
            <person name="Kawai M."/>
            <person name="Futagami T."/>
            <person name="Toyoda A."/>
            <person name="Takaki Y."/>
            <person name="Nishi S."/>
            <person name="Hori S."/>
            <person name="Arai W."/>
            <person name="Tsubouchi T."/>
            <person name="Morono Y."/>
            <person name="Uchiyama I."/>
            <person name="Ito T."/>
            <person name="Fujiyama A."/>
            <person name="Inagaki F."/>
            <person name="Takami H."/>
        </authorList>
    </citation>
    <scope>NUCLEOTIDE SEQUENCE</scope>
    <source>
        <strain evidence="1">Expedition CK06-06</strain>
    </source>
</reference>
<proteinExistence type="predicted"/>
<evidence type="ECO:0000313" key="1">
    <source>
        <dbReference type="EMBL" id="GAI74581.1"/>
    </source>
</evidence>